<evidence type="ECO:0000256" key="2">
    <source>
        <dbReference type="ARBA" id="ARBA00022801"/>
    </source>
</evidence>
<organism evidence="9 10">
    <name type="scientific">Advenella kashmirensis</name>
    <dbReference type="NCBI Taxonomy" id="310575"/>
    <lineage>
        <taxon>Bacteria</taxon>
        <taxon>Pseudomonadati</taxon>
        <taxon>Pseudomonadota</taxon>
        <taxon>Betaproteobacteria</taxon>
        <taxon>Burkholderiales</taxon>
        <taxon>Alcaligenaceae</taxon>
    </lineage>
</organism>
<dbReference type="SUPFAM" id="SSF90002">
    <property type="entry name" value="Hypothetical protein YjiA, C-terminal domain"/>
    <property type="match status" value="1"/>
</dbReference>
<keyword evidence="1" id="KW-0547">Nucleotide-binding</keyword>
<evidence type="ECO:0000256" key="3">
    <source>
        <dbReference type="ARBA" id="ARBA00023186"/>
    </source>
</evidence>
<evidence type="ECO:0000259" key="7">
    <source>
        <dbReference type="Pfam" id="PF02492"/>
    </source>
</evidence>
<dbReference type="Pfam" id="PF07683">
    <property type="entry name" value="CobW_C"/>
    <property type="match status" value="1"/>
</dbReference>
<evidence type="ECO:0000313" key="9">
    <source>
        <dbReference type="EMBL" id="HBP29233.1"/>
    </source>
</evidence>
<dbReference type="Proteomes" id="UP000264036">
    <property type="component" value="Unassembled WGS sequence"/>
</dbReference>
<keyword evidence="2" id="KW-0378">Hydrolase</keyword>
<dbReference type="InterPro" id="IPR051316">
    <property type="entry name" value="Zinc-reg_GTPase_activator"/>
</dbReference>
<dbReference type="SUPFAM" id="SSF52540">
    <property type="entry name" value="P-loop containing nucleoside triphosphate hydrolases"/>
    <property type="match status" value="1"/>
</dbReference>
<dbReference type="GO" id="GO:0005737">
    <property type="term" value="C:cytoplasm"/>
    <property type="evidence" value="ECO:0007669"/>
    <property type="project" value="TreeGrafter"/>
</dbReference>
<evidence type="ECO:0000256" key="4">
    <source>
        <dbReference type="ARBA" id="ARBA00034320"/>
    </source>
</evidence>
<accession>A0A356LE11</accession>
<keyword evidence="3" id="KW-0143">Chaperone</keyword>
<dbReference type="InterPro" id="IPR011629">
    <property type="entry name" value="CobW-like_C"/>
</dbReference>
<reference evidence="9 10" key="1">
    <citation type="journal article" date="2018" name="Nat. Biotechnol.">
        <title>A standardized bacterial taxonomy based on genome phylogeny substantially revises the tree of life.</title>
        <authorList>
            <person name="Parks D.H."/>
            <person name="Chuvochina M."/>
            <person name="Waite D.W."/>
            <person name="Rinke C."/>
            <person name="Skarshewski A."/>
            <person name="Chaumeil P.A."/>
            <person name="Hugenholtz P."/>
        </authorList>
    </citation>
    <scope>NUCLEOTIDE SEQUENCE [LARGE SCALE GENOMIC DNA]</scope>
    <source>
        <strain evidence="9">UBA10707</strain>
    </source>
</reference>
<evidence type="ECO:0000259" key="8">
    <source>
        <dbReference type="Pfam" id="PF07683"/>
    </source>
</evidence>
<dbReference type="Gene3D" id="3.30.1220.10">
    <property type="entry name" value="CobW-like, C-terminal domain"/>
    <property type="match status" value="1"/>
</dbReference>
<evidence type="ECO:0000256" key="1">
    <source>
        <dbReference type="ARBA" id="ARBA00022741"/>
    </source>
</evidence>
<comment type="similarity">
    <text evidence="4">Belongs to the SIMIBI class G3E GTPase family. ZNG1 subfamily.</text>
</comment>
<dbReference type="InterPro" id="IPR003495">
    <property type="entry name" value="CobW/HypB/UreG_nucleotide-bd"/>
</dbReference>
<evidence type="ECO:0008006" key="11">
    <source>
        <dbReference type="Google" id="ProtNLM"/>
    </source>
</evidence>
<evidence type="ECO:0000313" key="10">
    <source>
        <dbReference type="Proteomes" id="UP000264036"/>
    </source>
</evidence>
<dbReference type="GO" id="GO:0000166">
    <property type="term" value="F:nucleotide binding"/>
    <property type="evidence" value="ECO:0007669"/>
    <property type="project" value="UniProtKB-KW"/>
</dbReference>
<evidence type="ECO:0000256" key="6">
    <source>
        <dbReference type="ARBA" id="ARBA00049117"/>
    </source>
</evidence>
<dbReference type="Pfam" id="PF02492">
    <property type="entry name" value="cobW"/>
    <property type="match status" value="1"/>
</dbReference>
<dbReference type="InterPro" id="IPR036627">
    <property type="entry name" value="CobW-likC_sf"/>
</dbReference>
<dbReference type="Gene3D" id="3.40.50.300">
    <property type="entry name" value="P-loop containing nucleotide triphosphate hydrolases"/>
    <property type="match status" value="1"/>
</dbReference>
<dbReference type="PANTHER" id="PTHR13748:SF62">
    <property type="entry name" value="COBW DOMAIN-CONTAINING PROTEIN"/>
    <property type="match status" value="1"/>
</dbReference>
<gene>
    <name evidence="9" type="ORF">DD666_07440</name>
</gene>
<proteinExistence type="inferred from homology"/>
<name>A0A356LE11_9BURK</name>
<dbReference type="EMBL" id="DOEK01000017">
    <property type="protein sequence ID" value="HBP29233.1"/>
    <property type="molecule type" value="Genomic_DNA"/>
</dbReference>
<dbReference type="InterPro" id="IPR027417">
    <property type="entry name" value="P-loop_NTPase"/>
</dbReference>
<comment type="caution">
    <text evidence="9">The sequence shown here is derived from an EMBL/GenBank/DDBJ whole genome shotgun (WGS) entry which is preliminary data.</text>
</comment>
<comment type="function">
    <text evidence="5">Zinc chaperone that directly transfers zinc cofactor to target proteins, thereby activating them. Zinc is transferred from the CXCC motif in the GTPase domain to the zinc binding site in target proteins in a process requiring GTP hydrolysis.</text>
</comment>
<dbReference type="GO" id="GO:0016787">
    <property type="term" value="F:hydrolase activity"/>
    <property type="evidence" value="ECO:0007669"/>
    <property type="project" value="UniProtKB-KW"/>
</dbReference>
<comment type="catalytic activity">
    <reaction evidence="6">
        <text>GTP + H2O = GDP + phosphate + H(+)</text>
        <dbReference type="Rhea" id="RHEA:19669"/>
        <dbReference type="ChEBI" id="CHEBI:15377"/>
        <dbReference type="ChEBI" id="CHEBI:15378"/>
        <dbReference type="ChEBI" id="CHEBI:37565"/>
        <dbReference type="ChEBI" id="CHEBI:43474"/>
        <dbReference type="ChEBI" id="CHEBI:58189"/>
    </reaction>
    <physiologicalReaction direction="left-to-right" evidence="6">
        <dbReference type="Rhea" id="RHEA:19670"/>
    </physiologicalReaction>
</comment>
<feature type="domain" description="CobW/HypB/UreG nucleotide-binding" evidence="7">
    <location>
        <begin position="37"/>
        <end position="201"/>
    </location>
</feature>
<protein>
    <recommendedName>
        <fullName evidence="11">GTP-binding protein</fullName>
    </recommendedName>
</protein>
<dbReference type="PANTHER" id="PTHR13748">
    <property type="entry name" value="COBW-RELATED"/>
    <property type="match status" value="1"/>
</dbReference>
<sequence>MLFTSSDDTAYHRLLPPPLQTPCMTTTAFDSDHRVAVTAVTGFLGSGKTRYINQLLQQPDMANTVVIVNEIGQLGIDQANWSFVQPSTILLEGGCLCCQMQGSMSATLQRLFTDALARTIPRFNRIIVETSGLADPSALRFTLHSDFFLKERFFYNGCICIVDVVNADKQSTYVEWSRQLVQADLVLLSRTDSIAGDQALGVAQYISTVTDAPAMTLPQFFANENPLDMLSKLQVSPRQGAGFSNFLTGSLAGVSHTDHQTLAQNLGLQRQKPQSVLRPVQSHSAIGIVTLEFTQPLRRSVFNQALEAMLARLGAALIRAKALLRFVDDPGLYLFNIVHAQRYPAQRLRAAQEQDRTAMVLFLDGASEHAGLPQAEDFYRV</sequence>
<evidence type="ECO:0000256" key="5">
    <source>
        <dbReference type="ARBA" id="ARBA00045658"/>
    </source>
</evidence>
<feature type="domain" description="CobW C-terminal" evidence="8">
    <location>
        <begin position="289"/>
        <end position="363"/>
    </location>
</feature>
<dbReference type="AlphaFoldDB" id="A0A356LE11"/>